<dbReference type="EMBL" id="GL348715">
    <property type="protein sequence ID" value="EFH62095.1"/>
    <property type="molecule type" value="Genomic_DNA"/>
</dbReference>
<dbReference type="InterPro" id="IPR001046">
    <property type="entry name" value="NRAMP_fam"/>
</dbReference>
<keyword evidence="7" id="KW-1185">Reference proteome</keyword>
<dbReference type="Gramene" id="Al_scaffold_0003_3117">
    <property type="protein sequence ID" value="Al_scaffold_0003_3117"/>
    <property type="gene ID" value="Al_scaffold_0003_3117"/>
</dbReference>
<dbReference type="GO" id="GO:0042742">
    <property type="term" value="P:defense response to bacterium"/>
    <property type="evidence" value="ECO:0007669"/>
    <property type="project" value="TreeGrafter"/>
</dbReference>
<dbReference type="PANTHER" id="PTHR11706">
    <property type="entry name" value="SOLUTE CARRIER PROTEIN FAMILY 11 MEMBER"/>
    <property type="match status" value="1"/>
</dbReference>
<accession>D7LB24</accession>
<evidence type="ECO:0000313" key="6">
    <source>
        <dbReference type="EMBL" id="EFH62095.1"/>
    </source>
</evidence>
<keyword evidence="4" id="KW-1133">Transmembrane helix</keyword>
<keyword evidence="5" id="KW-0472">Membrane</keyword>
<organism evidence="7">
    <name type="scientific">Arabidopsis lyrata subsp. lyrata</name>
    <name type="common">Lyre-leaved rock-cress</name>
    <dbReference type="NCBI Taxonomy" id="81972"/>
    <lineage>
        <taxon>Eukaryota</taxon>
        <taxon>Viridiplantae</taxon>
        <taxon>Streptophyta</taxon>
        <taxon>Embryophyta</taxon>
        <taxon>Tracheophyta</taxon>
        <taxon>Spermatophyta</taxon>
        <taxon>Magnoliopsida</taxon>
        <taxon>eudicotyledons</taxon>
        <taxon>Gunneridae</taxon>
        <taxon>Pentapetalae</taxon>
        <taxon>rosids</taxon>
        <taxon>malvids</taxon>
        <taxon>Brassicales</taxon>
        <taxon>Brassicaceae</taxon>
        <taxon>Camelineae</taxon>
        <taxon>Arabidopsis</taxon>
    </lineage>
</organism>
<dbReference type="Proteomes" id="UP000008694">
    <property type="component" value="Unassembled WGS sequence"/>
</dbReference>
<dbReference type="GO" id="GO:0005384">
    <property type="term" value="F:manganese ion transmembrane transporter activity"/>
    <property type="evidence" value="ECO:0007669"/>
    <property type="project" value="TreeGrafter"/>
</dbReference>
<evidence type="ECO:0000256" key="5">
    <source>
        <dbReference type="ARBA" id="ARBA00023136"/>
    </source>
</evidence>
<gene>
    <name evidence="6" type="ORF">ARALYDRAFT_673920</name>
</gene>
<keyword evidence="3" id="KW-0812">Transmembrane</keyword>
<dbReference type="STRING" id="81972.D7LB24"/>
<dbReference type="Pfam" id="PF01566">
    <property type="entry name" value="Nramp"/>
    <property type="match status" value="1"/>
</dbReference>
<dbReference type="AlphaFoldDB" id="D7LB24"/>
<sequence length="98" mass="11232">VHLVTHLSYFFRRDQPPPPSVYPTNRDRFQEMQLVFSALLGVATGLDLAELCCDGYPTWARMVLWVMAEFFLIGSDIQELIEAQVVETRTEAKKKLGE</sequence>
<evidence type="ECO:0000256" key="2">
    <source>
        <dbReference type="ARBA" id="ARBA00009965"/>
    </source>
</evidence>
<evidence type="ECO:0000256" key="3">
    <source>
        <dbReference type="ARBA" id="ARBA00022692"/>
    </source>
</evidence>
<dbReference type="GO" id="GO:2000379">
    <property type="term" value="P:positive regulation of reactive oxygen species metabolic process"/>
    <property type="evidence" value="ECO:0007669"/>
    <property type="project" value="TreeGrafter"/>
</dbReference>
<comment type="subcellular location">
    <subcellularLocation>
        <location evidence="1">Membrane</location>
        <topology evidence="1">Multi-pass membrane protein</topology>
    </subcellularLocation>
</comment>
<dbReference type="PANTHER" id="PTHR11706:SF109">
    <property type="entry name" value="METAL TRANSPORTER NRAMP3"/>
    <property type="match status" value="1"/>
</dbReference>
<dbReference type="HOGENOM" id="CLU_2339612_0_0_1"/>
<dbReference type="eggNOG" id="KOG1291">
    <property type="taxonomic scope" value="Eukaryota"/>
</dbReference>
<evidence type="ECO:0000256" key="1">
    <source>
        <dbReference type="ARBA" id="ARBA00004141"/>
    </source>
</evidence>
<name>D7LB24_ARALL</name>
<feature type="non-terminal residue" evidence="6">
    <location>
        <position position="1"/>
    </location>
</feature>
<feature type="non-terminal residue" evidence="6">
    <location>
        <position position="98"/>
    </location>
</feature>
<protein>
    <submittedName>
        <fullName evidence="6">Predicted protein</fullName>
    </submittedName>
</protein>
<dbReference type="GO" id="GO:0034755">
    <property type="term" value="P:iron ion transmembrane transport"/>
    <property type="evidence" value="ECO:0007669"/>
    <property type="project" value="TreeGrafter"/>
</dbReference>
<evidence type="ECO:0000313" key="7">
    <source>
        <dbReference type="Proteomes" id="UP000008694"/>
    </source>
</evidence>
<comment type="similarity">
    <text evidence="2">Belongs to the NRAMP (TC 2.A.55) family.</text>
</comment>
<evidence type="ECO:0000256" key="4">
    <source>
        <dbReference type="ARBA" id="ARBA00022989"/>
    </source>
</evidence>
<proteinExistence type="inferred from homology"/>
<dbReference type="GO" id="GO:0005774">
    <property type="term" value="C:vacuolar membrane"/>
    <property type="evidence" value="ECO:0007669"/>
    <property type="project" value="TreeGrafter"/>
</dbReference>
<reference evidence="7" key="1">
    <citation type="journal article" date="2011" name="Nat. Genet.">
        <title>The Arabidopsis lyrata genome sequence and the basis of rapid genome size change.</title>
        <authorList>
            <person name="Hu T.T."/>
            <person name="Pattyn P."/>
            <person name="Bakker E.G."/>
            <person name="Cao J."/>
            <person name="Cheng J.-F."/>
            <person name="Clark R.M."/>
            <person name="Fahlgren N."/>
            <person name="Fawcett J.A."/>
            <person name="Grimwood J."/>
            <person name="Gundlach H."/>
            <person name="Haberer G."/>
            <person name="Hollister J.D."/>
            <person name="Ossowski S."/>
            <person name="Ottilar R.P."/>
            <person name="Salamov A.A."/>
            <person name="Schneeberger K."/>
            <person name="Spannagl M."/>
            <person name="Wang X."/>
            <person name="Yang L."/>
            <person name="Nasrallah M.E."/>
            <person name="Bergelson J."/>
            <person name="Carrington J.C."/>
            <person name="Gaut B.S."/>
            <person name="Schmutz J."/>
            <person name="Mayer K.F.X."/>
            <person name="Van de Peer Y."/>
            <person name="Grigoriev I.V."/>
            <person name="Nordborg M."/>
            <person name="Weigel D."/>
            <person name="Guo Y.-L."/>
        </authorList>
    </citation>
    <scope>NUCLEOTIDE SEQUENCE [LARGE SCALE GENOMIC DNA]</scope>
    <source>
        <strain evidence="7">cv. MN47</strain>
    </source>
</reference>
<dbReference type="GO" id="GO:0015086">
    <property type="term" value="F:cadmium ion transmembrane transporter activity"/>
    <property type="evidence" value="ECO:0007669"/>
    <property type="project" value="TreeGrafter"/>
</dbReference>